<accession>A0A0J9C4Z5</accession>
<dbReference type="EMBL" id="ADLK01000019">
    <property type="protein sequence ID" value="KMW20178.1"/>
    <property type="molecule type" value="Genomic_DNA"/>
</dbReference>
<dbReference type="PATRIC" id="fig|742734.4.peg.2363"/>
<dbReference type="OrthoDB" id="1912334at2"/>
<name>A0A0J9C4Z5_9FIRM</name>
<reference evidence="1 2" key="1">
    <citation type="submission" date="2011-04" db="EMBL/GenBank/DDBJ databases">
        <title>The Genome Sequence of Clostridium citroniae WAL-19142.</title>
        <authorList>
            <consortium name="The Broad Institute Genome Sequencing Platform"/>
            <person name="Earl A."/>
            <person name="Ward D."/>
            <person name="Feldgarden M."/>
            <person name="Gevers D."/>
            <person name="Warren Y.A."/>
            <person name="Tyrrell K.L."/>
            <person name="Citron D.M."/>
            <person name="Goldstein E.J."/>
            <person name="Daigneault M."/>
            <person name="Allen-Vercoe E."/>
            <person name="Young S.K."/>
            <person name="Zeng Q."/>
            <person name="Gargeya S."/>
            <person name="Fitzgerald M."/>
            <person name="Haas B."/>
            <person name="Abouelleil A."/>
            <person name="Alvarado L."/>
            <person name="Arachchi H.M."/>
            <person name="Berlin A."/>
            <person name="Brown A."/>
            <person name="Chapman S.B."/>
            <person name="Chen Z."/>
            <person name="Dunbar C."/>
            <person name="Freedman E."/>
            <person name="Gearin G."/>
            <person name="Gellesch M."/>
            <person name="Goldberg J."/>
            <person name="Griggs A."/>
            <person name="Gujja S."/>
            <person name="Heilman E.R."/>
            <person name="Heiman D."/>
            <person name="Howarth C."/>
            <person name="Larson L."/>
            <person name="Lui A."/>
            <person name="MacDonald P.J."/>
            <person name="Mehta T."/>
            <person name="Montmayeur A."/>
            <person name="Murphy C."/>
            <person name="Neiman D."/>
            <person name="Pearson M."/>
            <person name="Priest M."/>
            <person name="Roberts A."/>
            <person name="Saif S."/>
            <person name="Shea T."/>
            <person name="Shenoy N."/>
            <person name="Sisk P."/>
            <person name="Stolte C."/>
            <person name="Sykes S."/>
            <person name="White J."/>
            <person name="Yandava C."/>
            <person name="Wortman J."/>
            <person name="Nusbaum C."/>
            <person name="Birren B."/>
        </authorList>
    </citation>
    <scope>NUCLEOTIDE SEQUENCE [LARGE SCALE GENOMIC DNA]</scope>
    <source>
        <strain evidence="1 2">WAL-19142</strain>
    </source>
</reference>
<protein>
    <submittedName>
        <fullName evidence="1">Uncharacterized protein</fullName>
    </submittedName>
</protein>
<organism evidence="1 2">
    <name type="scientific">[Clostridium] citroniae WAL-19142</name>
    <dbReference type="NCBI Taxonomy" id="742734"/>
    <lineage>
        <taxon>Bacteria</taxon>
        <taxon>Bacillati</taxon>
        <taxon>Bacillota</taxon>
        <taxon>Clostridia</taxon>
        <taxon>Lachnospirales</taxon>
        <taxon>Lachnospiraceae</taxon>
        <taxon>Enterocloster</taxon>
    </lineage>
</organism>
<evidence type="ECO:0000313" key="1">
    <source>
        <dbReference type="EMBL" id="KMW20178.1"/>
    </source>
</evidence>
<sequence length="76" mass="8884">MGRSYHLSKELKPEQATEILQELCHIPDLKQAQFTKELDYLNVETKDQEYYHVMSRAVNIFSQKADGCNLSFSKFV</sequence>
<dbReference type="Proteomes" id="UP000037392">
    <property type="component" value="Unassembled WGS sequence"/>
</dbReference>
<evidence type="ECO:0000313" key="2">
    <source>
        <dbReference type="Proteomes" id="UP000037392"/>
    </source>
</evidence>
<comment type="caution">
    <text evidence="1">The sequence shown here is derived from an EMBL/GenBank/DDBJ whole genome shotgun (WGS) entry which is preliminary data.</text>
</comment>
<dbReference type="AlphaFoldDB" id="A0A0J9C4Z5"/>
<gene>
    <name evidence="1" type="ORF">HMPREF9470_02193</name>
</gene>
<proteinExistence type="predicted"/>
<dbReference type="GeneID" id="93161864"/>
<dbReference type="RefSeq" id="WP_007860669.1">
    <property type="nucleotide sequence ID" value="NZ_KQ235877.1"/>
</dbReference>